<comment type="caution">
    <text evidence="1">The sequence shown here is derived from an EMBL/GenBank/DDBJ whole genome shotgun (WGS) entry which is preliminary data.</text>
</comment>
<keyword evidence="2" id="KW-1185">Reference proteome</keyword>
<dbReference type="RefSeq" id="WP_006047326.1">
    <property type="nucleotide sequence ID" value="NZ_ABLD01000002.1"/>
</dbReference>
<evidence type="ECO:0000313" key="2">
    <source>
        <dbReference type="Proteomes" id="UP000005045"/>
    </source>
</evidence>
<sequence>MAKPDLIAVAIKFTDWEQPWTFYPTALDQICHDSDDRAIFEQIWAEACRLEHWEHVELAECCDSCDRELKNRFSWLPEKARAQFVRAASFEWK</sequence>
<organism evidence="1 2">
    <name type="scientific">Paraburkholderia graminis (strain ATCC 700544 / DSM 17151 / LMG 18924 / NCIMB 13744 / C4D1M)</name>
    <dbReference type="NCBI Taxonomy" id="396598"/>
    <lineage>
        <taxon>Bacteria</taxon>
        <taxon>Pseudomonadati</taxon>
        <taxon>Pseudomonadota</taxon>
        <taxon>Betaproteobacteria</taxon>
        <taxon>Burkholderiales</taxon>
        <taxon>Burkholderiaceae</taxon>
        <taxon>Paraburkholderia</taxon>
    </lineage>
</organism>
<reference evidence="1 2" key="1">
    <citation type="submission" date="2008-03" db="EMBL/GenBank/DDBJ databases">
        <title>Sequencing of the draft genome and assembly of Burkholderia graminis C4D1M.</title>
        <authorList>
            <consortium name="US DOE Joint Genome Institute (JGI-PGF)"/>
            <person name="Copeland A."/>
            <person name="Lucas S."/>
            <person name="Lapidus A."/>
            <person name="Glavina del Rio T."/>
            <person name="Dalin E."/>
            <person name="Tice H."/>
            <person name="Bruce D."/>
            <person name="Goodwin L."/>
            <person name="Pitluck S."/>
            <person name="Larimer F."/>
            <person name="Land M.L."/>
            <person name="Hauser L."/>
            <person name="Tiedje J."/>
            <person name="Richardson P."/>
        </authorList>
    </citation>
    <scope>NUCLEOTIDE SEQUENCE [LARGE SCALE GENOMIC DNA]</scope>
    <source>
        <strain evidence="2">ATCC 700544 / DSM 17151 / LMG 18924 / NCIMB 13744 / C4D1M</strain>
    </source>
</reference>
<dbReference type="OrthoDB" id="9103152at2"/>
<gene>
    <name evidence="1" type="ORF">BgramDRAFT_0766</name>
</gene>
<dbReference type="Proteomes" id="UP000005045">
    <property type="component" value="Unassembled WGS sequence"/>
</dbReference>
<evidence type="ECO:0000313" key="1">
    <source>
        <dbReference type="EMBL" id="EDT12202.1"/>
    </source>
</evidence>
<protein>
    <submittedName>
        <fullName evidence="1">Uncharacterized protein</fullName>
    </submittedName>
</protein>
<dbReference type="EMBL" id="ABLD01000002">
    <property type="protein sequence ID" value="EDT12202.1"/>
    <property type="molecule type" value="Genomic_DNA"/>
</dbReference>
<accession>B1FUP7</accession>
<proteinExistence type="predicted"/>
<dbReference type="AlphaFoldDB" id="B1FUP7"/>
<name>B1FUP7_PARG4</name>